<name>A0A225VW83_9STRA</name>
<proteinExistence type="predicted"/>
<accession>A0A225VW83</accession>
<evidence type="ECO:0000313" key="1">
    <source>
        <dbReference type="EMBL" id="OWZ09673.1"/>
    </source>
</evidence>
<reference evidence="2" key="1">
    <citation type="submission" date="2017-03" db="EMBL/GenBank/DDBJ databases">
        <title>Phytopthora megakarya and P. palmivora, two closely related causual agents of cacao black pod achieved similar genome size and gene model numbers by different mechanisms.</title>
        <authorList>
            <person name="Ali S."/>
            <person name="Shao J."/>
            <person name="Larry D.J."/>
            <person name="Kronmiller B."/>
            <person name="Shen D."/>
            <person name="Strem M.D."/>
            <person name="Melnick R.L."/>
            <person name="Guiltinan M.J."/>
            <person name="Tyler B.M."/>
            <person name="Meinhardt L.W."/>
            <person name="Bailey B.A."/>
        </authorList>
    </citation>
    <scope>NUCLEOTIDE SEQUENCE [LARGE SCALE GENOMIC DNA]</scope>
    <source>
        <strain evidence="2">zdho120</strain>
    </source>
</reference>
<evidence type="ECO:0000313" key="2">
    <source>
        <dbReference type="Proteomes" id="UP000198211"/>
    </source>
</evidence>
<sequence>MNLRLQPQQVNLQRLQQLQPTTNIACSCLFDRYTVGQRDTSGKALDILAVNGAKFNDIVHKLWCQFGPV</sequence>
<dbReference type="PROSITE" id="PS51257">
    <property type="entry name" value="PROKAR_LIPOPROTEIN"/>
    <property type="match status" value="1"/>
</dbReference>
<keyword evidence="2" id="KW-1185">Reference proteome</keyword>
<comment type="caution">
    <text evidence="1">The sequence shown here is derived from an EMBL/GenBank/DDBJ whole genome shotgun (WGS) entry which is preliminary data.</text>
</comment>
<organism evidence="1 2">
    <name type="scientific">Phytophthora megakarya</name>
    <dbReference type="NCBI Taxonomy" id="4795"/>
    <lineage>
        <taxon>Eukaryota</taxon>
        <taxon>Sar</taxon>
        <taxon>Stramenopiles</taxon>
        <taxon>Oomycota</taxon>
        <taxon>Peronosporomycetes</taxon>
        <taxon>Peronosporales</taxon>
        <taxon>Peronosporaceae</taxon>
        <taxon>Phytophthora</taxon>
    </lineage>
</organism>
<dbReference type="AlphaFoldDB" id="A0A225VW83"/>
<dbReference type="Proteomes" id="UP000198211">
    <property type="component" value="Unassembled WGS sequence"/>
</dbReference>
<gene>
    <name evidence="1" type="ORF">PHMEG_00017585</name>
</gene>
<dbReference type="EMBL" id="NBNE01002698">
    <property type="protein sequence ID" value="OWZ09673.1"/>
    <property type="molecule type" value="Genomic_DNA"/>
</dbReference>
<protein>
    <submittedName>
        <fullName evidence="1">Uncharacterized protein</fullName>
    </submittedName>
</protein>